<feature type="transmembrane region" description="Helical" evidence="12">
    <location>
        <begin position="144"/>
        <end position="169"/>
    </location>
</feature>
<comment type="similarity">
    <text evidence="11">Belongs to the G-protein coupled receptor 1 family.</text>
</comment>
<dbReference type="PRINTS" id="PR00245">
    <property type="entry name" value="OLFACTORYR"/>
</dbReference>
<feature type="transmembrane region" description="Helical" evidence="12">
    <location>
        <begin position="328"/>
        <end position="348"/>
    </location>
</feature>
<keyword evidence="6 12" id="KW-1133">Transmembrane helix</keyword>
<feature type="transmembrane region" description="Helical" evidence="12">
    <location>
        <begin position="546"/>
        <end position="571"/>
    </location>
</feature>
<evidence type="ECO:0000256" key="8">
    <source>
        <dbReference type="ARBA" id="ARBA00023136"/>
    </source>
</evidence>
<evidence type="ECO:0000256" key="6">
    <source>
        <dbReference type="ARBA" id="ARBA00022989"/>
    </source>
</evidence>
<dbReference type="PROSITE" id="PS50262">
    <property type="entry name" value="G_PROTEIN_RECEP_F1_2"/>
    <property type="match status" value="3"/>
</dbReference>
<dbReference type="Proteomes" id="UP001295444">
    <property type="component" value="Chromosome 09"/>
</dbReference>
<feature type="transmembrane region" description="Helical" evidence="12">
    <location>
        <begin position="740"/>
        <end position="758"/>
    </location>
</feature>
<evidence type="ECO:0000313" key="14">
    <source>
        <dbReference type="EMBL" id="CAH2314597.1"/>
    </source>
</evidence>
<evidence type="ECO:0000256" key="5">
    <source>
        <dbReference type="ARBA" id="ARBA00022725"/>
    </source>
</evidence>
<keyword evidence="4 11" id="KW-0812">Transmembrane</keyword>
<dbReference type="Gene3D" id="1.20.1070.10">
    <property type="entry name" value="Rhodopsin 7-helix transmembrane proteins"/>
    <property type="match status" value="3"/>
</dbReference>
<dbReference type="PANTHER" id="PTHR26452">
    <property type="entry name" value="OLFACTORY RECEPTOR"/>
    <property type="match status" value="1"/>
</dbReference>
<accession>A0AAD1T3V4</accession>
<feature type="transmembrane region" description="Helical" evidence="12">
    <location>
        <begin position="676"/>
        <end position="696"/>
    </location>
</feature>
<dbReference type="InterPro" id="IPR017452">
    <property type="entry name" value="GPCR_Rhodpsn_7TM"/>
</dbReference>
<keyword evidence="10 11" id="KW-0807">Transducer</keyword>
<dbReference type="SUPFAM" id="SSF81321">
    <property type="entry name" value="Family A G protein-coupled receptor-like"/>
    <property type="match status" value="3"/>
</dbReference>
<keyword evidence="8 12" id="KW-0472">Membrane</keyword>
<evidence type="ECO:0000313" key="15">
    <source>
        <dbReference type="Proteomes" id="UP001295444"/>
    </source>
</evidence>
<feature type="domain" description="G-protein coupled receptors family 1 profile" evidence="13">
    <location>
        <begin position="446"/>
        <end position="694"/>
    </location>
</feature>
<dbReference type="GO" id="GO:0005886">
    <property type="term" value="C:plasma membrane"/>
    <property type="evidence" value="ECO:0007669"/>
    <property type="project" value="UniProtKB-SubCell"/>
</dbReference>
<feature type="transmembrane region" description="Helical" evidence="12">
    <location>
        <begin position="288"/>
        <end position="308"/>
    </location>
</feature>
<organism evidence="14 15">
    <name type="scientific">Pelobates cultripes</name>
    <name type="common">Western spadefoot toad</name>
    <dbReference type="NCBI Taxonomy" id="61616"/>
    <lineage>
        <taxon>Eukaryota</taxon>
        <taxon>Metazoa</taxon>
        <taxon>Chordata</taxon>
        <taxon>Craniata</taxon>
        <taxon>Vertebrata</taxon>
        <taxon>Euteleostomi</taxon>
        <taxon>Amphibia</taxon>
        <taxon>Batrachia</taxon>
        <taxon>Anura</taxon>
        <taxon>Pelobatoidea</taxon>
        <taxon>Pelobatidae</taxon>
        <taxon>Pelobates</taxon>
    </lineage>
</organism>
<feature type="transmembrane region" description="Helical" evidence="12">
    <location>
        <begin position="432"/>
        <end position="455"/>
    </location>
</feature>
<dbReference type="InterPro" id="IPR050516">
    <property type="entry name" value="Olfactory_GPCR"/>
</dbReference>
<dbReference type="PRINTS" id="PR00237">
    <property type="entry name" value="GPCRRHODOPSN"/>
</dbReference>
<dbReference type="FunFam" id="1.20.1070.10:FF:000015">
    <property type="entry name" value="Olfactory receptor"/>
    <property type="match status" value="1"/>
</dbReference>
<keyword evidence="5" id="KW-0552">Olfaction</keyword>
<keyword evidence="9 11" id="KW-0675">Receptor</keyword>
<feature type="transmembrane region" description="Helical" evidence="12">
    <location>
        <begin position="503"/>
        <end position="525"/>
    </location>
</feature>
<evidence type="ECO:0000256" key="10">
    <source>
        <dbReference type="ARBA" id="ARBA00023224"/>
    </source>
</evidence>
<dbReference type="AlphaFoldDB" id="A0AAD1T3V4"/>
<evidence type="ECO:0000256" key="7">
    <source>
        <dbReference type="ARBA" id="ARBA00023040"/>
    </source>
</evidence>
<gene>
    <name evidence="14" type="ORF">PECUL_23A041455</name>
</gene>
<feature type="transmembrane region" description="Helical" evidence="12">
    <location>
        <begin position="106"/>
        <end position="132"/>
    </location>
</feature>
<evidence type="ECO:0000256" key="3">
    <source>
        <dbReference type="ARBA" id="ARBA00022606"/>
    </source>
</evidence>
<dbReference type="PROSITE" id="PS00237">
    <property type="entry name" value="G_PROTEIN_RECEP_F1_1"/>
    <property type="match status" value="1"/>
</dbReference>
<keyword evidence="2" id="KW-1003">Cell membrane</keyword>
<keyword evidence="7 11" id="KW-0297">G-protein coupled receptor</keyword>
<evidence type="ECO:0000256" key="2">
    <source>
        <dbReference type="ARBA" id="ARBA00022475"/>
    </source>
</evidence>
<keyword evidence="3" id="KW-0716">Sensory transduction</keyword>
<reference evidence="14" key="1">
    <citation type="submission" date="2022-03" db="EMBL/GenBank/DDBJ databases">
        <authorList>
            <person name="Alioto T."/>
            <person name="Alioto T."/>
            <person name="Gomez Garrido J."/>
        </authorList>
    </citation>
    <scope>NUCLEOTIDE SEQUENCE</scope>
</reference>
<dbReference type="InterPro" id="IPR000725">
    <property type="entry name" value="Olfact_rcpt"/>
</dbReference>
<feature type="transmembrane region" description="Helical" evidence="12">
    <location>
        <begin position="642"/>
        <end position="664"/>
    </location>
</feature>
<dbReference type="GO" id="GO:0004930">
    <property type="term" value="F:G protein-coupled receptor activity"/>
    <property type="evidence" value="ECO:0007669"/>
    <property type="project" value="UniProtKB-KW"/>
</dbReference>
<dbReference type="EMBL" id="OW240920">
    <property type="protein sequence ID" value="CAH2314597.1"/>
    <property type="molecule type" value="Genomic_DNA"/>
</dbReference>
<dbReference type="InterPro" id="IPR000276">
    <property type="entry name" value="GPCR_Rhodpsn"/>
</dbReference>
<dbReference type="GO" id="GO:0004984">
    <property type="term" value="F:olfactory receptor activity"/>
    <property type="evidence" value="ECO:0007669"/>
    <property type="project" value="InterPro"/>
</dbReference>
<feature type="transmembrane region" description="Helical" evidence="12">
    <location>
        <begin position="838"/>
        <end position="860"/>
    </location>
</feature>
<evidence type="ECO:0000256" key="1">
    <source>
        <dbReference type="ARBA" id="ARBA00004651"/>
    </source>
</evidence>
<dbReference type="FunFam" id="1.20.1070.10:FF:000001">
    <property type="entry name" value="Olfactory receptor"/>
    <property type="match status" value="1"/>
</dbReference>
<feature type="transmembrane region" description="Helical" evidence="12">
    <location>
        <begin position="464"/>
        <end position="483"/>
    </location>
</feature>
<dbReference type="Pfam" id="PF13853">
    <property type="entry name" value="7tm_4"/>
    <property type="match status" value="2"/>
</dbReference>
<evidence type="ECO:0000259" key="13">
    <source>
        <dbReference type="PROSITE" id="PS50262"/>
    </source>
</evidence>
<keyword evidence="15" id="KW-1185">Reference proteome</keyword>
<dbReference type="FunFam" id="1.20.1070.10:FF:000009">
    <property type="entry name" value="Olfactory receptor"/>
    <property type="match status" value="1"/>
</dbReference>
<comment type="subcellular location">
    <subcellularLocation>
        <location evidence="1">Cell membrane</location>
        <topology evidence="1">Multi-pass membrane protein</topology>
    </subcellularLocation>
</comment>
<evidence type="ECO:0000256" key="4">
    <source>
        <dbReference type="ARBA" id="ARBA00022692"/>
    </source>
</evidence>
<evidence type="ECO:0000256" key="9">
    <source>
        <dbReference type="ARBA" id="ARBA00023170"/>
    </source>
</evidence>
<name>A0AAD1T3V4_PELCU</name>
<feature type="transmembrane region" description="Helical" evidence="12">
    <location>
        <begin position="609"/>
        <end position="630"/>
    </location>
</feature>
<evidence type="ECO:0000256" key="12">
    <source>
        <dbReference type="SAM" id="Phobius"/>
    </source>
</evidence>
<feature type="transmembrane region" description="Helical" evidence="12">
    <location>
        <begin position="872"/>
        <end position="892"/>
    </location>
</feature>
<feature type="transmembrane region" description="Helical" evidence="12">
    <location>
        <begin position="807"/>
        <end position="826"/>
    </location>
</feature>
<proteinExistence type="inferred from homology"/>
<feature type="transmembrane region" description="Helical" evidence="12">
    <location>
        <begin position="381"/>
        <end position="398"/>
    </location>
</feature>
<sequence>MEGTQYYSHRNYGISRNPLCLCGGMGSPEFGLGRQGLHCRKSSRLCSKRERGLSPYVQRFSIFPSKEPWALSLLGTRCMDSTAVIPRGPPAQQRGRPLQMKESPSLCIPLFLLFLIIYLITFLGNFMMLSIIVVDPRLHSPMYLLLWCFSIMDFSFSSTTVPGMLSTLLSEGTSISFSRCITQVFFFHAFGNSENLLLSAMAYDRYVAICHPLRYSILMSHGTCLALCSGCCICASLHAILHACVTSRLDFHQISLLPHFFCDIPPLLDISTSDTTFNQHLIFTEGSAVALVPLILIILSYVRITLSILRIPSSSGRKKTFSTCASHLTVFALFSVFNSIFVGHCKVYRSKRALLTKRSFLNSLYKGSEFDIFTTLLRRNVYVVLLRCVIASYLHMVFSKLSNPFMYPVPSIFHFKPLFPDKEQKPYLRLPLFSFFLCAYTLCVVGNFLISLLILTQPQLHTPMYILLGSLSLVDICLTSLTIPRALCGFLSGNNTISYVGCFLQLFLFHMVGNMDSFVLAIMALDRYAAVCQPLHYSAIMSKKTCICLVTISWIIVSLHSVLFTVMTSIVPYCDWNVHHFFCDVPAMLMLSCTDTYTQQMVVFIEGSLIVMGPMLFIVGSYVLIIRAVLKLNSSQGRRKTFSTCSSHLTVVILFYSSIIFMYFRPSNLYSPMYDRVVSIVYSVITPMLNPFIYSLRNKEMFCFISFGNLENNLLAVMAYDRYVAICSPLQYTRVMRNSLCIALVFISWVGACAHALLHTLMVVTLDFPAVSLVNHFFCEISQVLSVSGSDTTINYILIFTEGAASVGTPFICIIVSYIKILLALISLHSRDGRRKTFSTCSSHLTTVCLFYGTIVSVYFRPSSSSPGVGERAATIGYTLLTPMLNPFIYGLRNKAMKNAMDKMMR</sequence>
<feature type="domain" description="G-protein coupled receptors family 1 profile" evidence="13">
    <location>
        <begin position="714"/>
        <end position="890"/>
    </location>
</feature>
<feature type="domain" description="G-protein coupled receptors family 1 profile" evidence="13">
    <location>
        <begin position="124"/>
        <end position="333"/>
    </location>
</feature>
<protein>
    <submittedName>
        <fullName evidence="14">Olfactory receptor 1L4-like</fullName>
    </submittedName>
</protein>
<evidence type="ECO:0000256" key="11">
    <source>
        <dbReference type="RuleBase" id="RU000688"/>
    </source>
</evidence>